<evidence type="ECO:0000256" key="2">
    <source>
        <dbReference type="PROSITE-ProRule" id="PRU00339"/>
    </source>
</evidence>
<dbReference type="PROSITE" id="PS50005">
    <property type="entry name" value="TPR"/>
    <property type="match status" value="2"/>
</dbReference>
<keyword evidence="5" id="KW-1185">Reference proteome</keyword>
<feature type="repeat" description="TPR" evidence="2">
    <location>
        <begin position="598"/>
        <end position="631"/>
    </location>
</feature>
<proteinExistence type="predicted"/>
<evidence type="ECO:0000256" key="1">
    <source>
        <dbReference type="ARBA" id="ARBA00022729"/>
    </source>
</evidence>
<dbReference type="Pfam" id="PF09699">
    <property type="entry name" value="Paired_CXXCH_1"/>
    <property type="match status" value="1"/>
</dbReference>
<evidence type="ECO:0000259" key="3">
    <source>
        <dbReference type="Pfam" id="PF09699"/>
    </source>
</evidence>
<dbReference type="PANTHER" id="PTHR35038:SF8">
    <property type="entry name" value="C-TYPE POLYHEME CYTOCHROME OMCC"/>
    <property type="match status" value="1"/>
</dbReference>
<gene>
    <name evidence="4" type="ORF">GCM10023331_33080</name>
</gene>
<evidence type="ECO:0000313" key="5">
    <source>
        <dbReference type="Proteomes" id="UP001500298"/>
    </source>
</evidence>
<dbReference type="InterPro" id="IPR010177">
    <property type="entry name" value="Paired_CXXCH_1"/>
</dbReference>
<keyword evidence="1" id="KW-0732">Signal</keyword>
<reference evidence="5" key="1">
    <citation type="journal article" date="2019" name="Int. J. Syst. Evol. Microbiol.">
        <title>The Global Catalogue of Microorganisms (GCM) 10K type strain sequencing project: providing services to taxonomists for standard genome sequencing and annotation.</title>
        <authorList>
            <consortium name="The Broad Institute Genomics Platform"/>
            <consortium name="The Broad Institute Genome Sequencing Center for Infectious Disease"/>
            <person name="Wu L."/>
            <person name="Ma J."/>
        </authorList>
    </citation>
    <scope>NUCLEOTIDE SEQUENCE [LARGE SCALE GENOMIC DNA]</scope>
    <source>
        <strain evidence="5">JCM 18326</strain>
    </source>
</reference>
<dbReference type="Pfam" id="PF13646">
    <property type="entry name" value="HEAT_2"/>
    <property type="match status" value="1"/>
</dbReference>
<dbReference type="Pfam" id="PF13432">
    <property type="entry name" value="TPR_16"/>
    <property type="match status" value="1"/>
</dbReference>
<dbReference type="SUPFAM" id="SSF48452">
    <property type="entry name" value="TPR-like"/>
    <property type="match status" value="1"/>
</dbReference>
<protein>
    <submittedName>
        <fullName evidence="4">Multiheme c-type cytochrome</fullName>
    </submittedName>
</protein>
<dbReference type="InterPro" id="IPR019734">
    <property type="entry name" value="TPR_rpt"/>
</dbReference>
<keyword evidence="2" id="KW-0802">TPR repeat</keyword>
<dbReference type="EMBL" id="BAABJX010000052">
    <property type="protein sequence ID" value="GAA4845685.1"/>
    <property type="molecule type" value="Genomic_DNA"/>
</dbReference>
<dbReference type="Gene3D" id="1.25.10.10">
    <property type="entry name" value="Leucine-rich Repeat Variant"/>
    <property type="match status" value="1"/>
</dbReference>
<dbReference type="SMART" id="SM00028">
    <property type="entry name" value="TPR"/>
    <property type="match status" value="4"/>
</dbReference>
<dbReference type="InterPro" id="IPR051829">
    <property type="entry name" value="Multiheme_Cytochr_ET"/>
</dbReference>
<accession>A0ABP9DJ02</accession>
<dbReference type="Gene3D" id="1.25.40.10">
    <property type="entry name" value="Tetratricopeptide repeat domain"/>
    <property type="match status" value="1"/>
</dbReference>
<evidence type="ECO:0000313" key="4">
    <source>
        <dbReference type="EMBL" id="GAA4845685.1"/>
    </source>
</evidence>
<organism evidence="4 5">
    <name type="scientific">Algivirga pacifica</name>
    <dbReference type="NCBI Taxonomy" id="1162670"/>
    <lineage>
        <taxon>Bacteria</taxon>
        <taxon>Pseudomonadati</taxon>
        <taxon>Bacteroidota</taxon>
        <taxon>Cytophagia</taxon>
        <taxon>Cytophagales</taxon>
        <taxon>Flammeovirgaceae</taxon>
        <taxon>Algivirga</taxon>
    </lineage>
</organism>
<feature type="domain" description="Doubled CXXCH motif" evidence="3">
    <location>
        <begin position="249"/>
        <end position="275"/>
    </location>
</feature>
<name>A0ABP9DJ02_9BACT</name>
<dbReference type="InterPro" id="IPR011989">
    <property type="entry name" value="ARM-like"/>
</dbReference>
<dbReference type="InterPro" id="IPR036280">
    <property type="entry name" value="Multihaem_cyt_sf"/>
</dbReference>
<sequence length="675" mass="77272">MKEPNDTTVLGNFNNVILTFNGITSRLFKEGGKYMVNTRGEDGVYHDYEVAYTFGVTPLQNYLVKFPKGRLQVLRLTWDSEKNEWYNMHKDMHLEDGEWLNWTGGAGNWNTMCADCHSLNVQQNFFSEEDSFHTTFEEINVTCESCHGPGSAHVAWIEHQAYKDSSNLFPGHLLHQTAVITSQEQVNQCAPCHSRRQTLGQHQFDSAMMNAYLPDILREGLYHADGQINDEVYVYGSFTQSKMYHNDVRCSDCHNPHSLKLKREGNLLCTSCHSSNTYDVQAHHFHEMNTEGAACVSCHMPGKTYMEVDFRRDHSFRIPRPDLSADYDTPNACNDCHSEKTAQWAAKQVEEWHGKERPYHYSEALAKGRNATEDALPALIDLVRRKDQPAIARATAIYYLSSMPQEEAIKTVMSALADEEPLVRYWAVESMTAYSEQDRIAYLLPLTKDSTKAVRIAVARSLTGIPLQRIPKNYQGLLKDTQEEYQQQLAVNAGLRGGQFNIGQYHMRIGETQQAIKAMERTLAMDSLFGMASMNLAILYNRENRNTEALKLLRLLVKQNPQYGEGYFNLALLLAETEEYEEAMLALQNAALYMPDNPRVFYNWGLIQQKLGAYQEASNTFQKGLQTAPYDEALHQARLQLLLQLNQRQEARTHLDFLLKRYPNDTYLQNLSRSL</sequence>
<dbReference type="Proteomes" id="UP001500298">
    <property type="component" value="Unassembled WGS sequence"/>
</dbReference>
<dbReference type="InterPro" id="IPR011990">
    <property type="entry name" value="TPR-like_helical_dom_sf"/>
</dbReference>
<feature type="repeat" description="TPR" evidence="2">
    <location>
        <begin position="564"/>
        <end position="597"/>
    </location>
</feature>
<dbReference type="PANTHER" id="PTHR35038">
    <property type="entry name" value="DISSIMILATORY SULFITE REDUCTASE SIRA"/>
    <property type="match status" value="1"/>
</dbReference>
<dbReference type="Gene3D" id="1.10.1130.10">
    <property type="entry name" value="Flavocytochrome C3, Chain A"/>
    <property type="match status" value="2"/>
</dbReference>
<comment type="caution">
    <text evidence="4">The sequence shown here is derived from an EMBL/GenBank/DDBJ whole genome shotgun (WGS) entry which is preliminary data.</text>
</comment>
<dbReference type="SUPFAM" id="SSF48695">
    <property type="entry name" value="Multiheme cytochromes"/>
    <property type="match status" value="1"/>
</dbReference>